<evidence type="ECO:0000313" key="2">
    <source>
        <dbReference type="EMBL" id="KAB8177753.1"/>
    </source>
</evidence>
<proteinExistence type="predicted"/>
<accession>A0A5N6BCL1</accession>
<dbReference type="Proteomes" id="UP000313066">
    <property type="component" value="Unassembled WGS sequence"/>
</dbReference>
<evidence type="ECO:0000256" key="1">
    <source>
        <dbReference type="SAM" id="MobiDB-lite"/>
    </source>
</evidence>
<evidence type="ECO:0000313" key="3">
    <source>
        <dbReference type="Proteomes" id="UP000313066"/>
    </source>
</evidence>
<comment type="caution">
    <text evidence="2">The sequence shown here is derived from an EMBL/GenBank/DDBJ whole genome shotgun (WGS) entry which is preliminary data.</text>
</comment>
<protein>
    <submittedName>
        <fullName evidence="2">Uncharacterized protein</fullName>
    </submittedName>
</protein>
<dbReference type="RefSeq" id="WP_139579915.1">
    <property type="nucleotide sequence ID" value="NZ_VDMA02000029.1"/>
</dbReference>
<reference evidence="2 3" key="1">
    <citation type="submission" date="2019-10" db="EMBL/GenBank/DDBJ databases">
        <title>Nonomuraea sp. nov., isolated from Phyllanthus amarus.</title>
        <authorList>
            <person name="Klykleung N."/>
            <person name="Tanasupawat S."/>
        </authorList>
    </citation>
    <scope>NUCLEOTIDE SEQUENCE [LARGE SCALE GENOMIC DNA]</scope>
    <source>
        <strain evidence="2 3">CR1-09</strain>
    </source>
</reference>
<sequence>MRCDHSSGRPSGQSLSRCDDGQRRRLVRRARAGAGEGFSRGRRSRRFAVRHGWFAHRGGVCRCGQTYQPARPLEIGTFDE</sequence>
<dbReference type="EMBL" id="VDMA02000029">
    <property type="protein sequence ID" value="KAB8177753.1"/>
    <property type="molecule type" value="Genomic_DNA"/>
</dbReference>
<gene>
    <name evidence="2" type="ORF">FH610_037155</name>
</gene>
<feature type="region of interest" description="Disordered" evidence="1">
    <location>
        <begin position="1"/>
        <end position="22"/>
    </location>
</feature>
<organism evidence="2 3">
    <name type="scientific">Microbispora catharanthi</name>
    <dbReference type="NCBI Taxonomy" id="1712871"/>
    <lineage>
        <taxon>Bacteria</taxon>
        <taxon>Bacillati</taxon>
        <taxon>Actinomycetota</taxon>
        <taxon>Actinomycetes</taxon>
        <taxon>Streptosporangiales</taxon>
        <taxon>Streptosporangiaceae</taxon>
        <taxon>Microbispora</taxon>
    </lineage>
</organism>
<name>A0A5N6BCL1_9ACTN</name>
<keyword evidence="3" id="KW-1185">Reference proteome</keyword>
<dbReference type="AlphaFoldDB" id="A0A5N6BCL1"/>